<protein>
    <recommendedName>
        <fullName evidence="6">Transcription initiation factor TFIID subunit 1</fullName>
    </recommendedName>
</protein>
<evidence type="ECO:0000256" key="4">
    <source>
        <dbReference type="ARBA" id="ARBA00023163"/>
    </source>
</evidence>
<dbReference type="EMBL" id="VWRR01000014">
    <property type="protein sequence ID" value="KAF6001594.1"/>
    <property type="molecule type" value="Genomic_DNA"/>
</dbReference>
<dbReference type="InterPro" id="IPR036741">
    <property type="entry name" value="TAFII-230_TBP-bd_sf"/>
</dbReference>
<dbReference type="GO" id="GO:0017025">
    <property type="term" value="F:TBP-class protein binding"/>
    <property type="evidence" value="ECO:0007669"/>
    <property type="project" value="InterPro"/>
</dbReference>
<dbReference type="InterPro" id="IPR001487">
    <property type="entry name" value="Bromodomain"/>
</dbReference>
<feature type="compositionally biased region" description="Polar residues" evidence="7">
    <location>
        <begin position="1455"/>
        <end position="1464"/>
    </location>
</feature>
<feature type="compositionally biased region" description="Polar residues" evidence="7">
    <location>
        <begin position="1481"/>
        <end position="1507"/>
    </location>
</feature>
<dbReference type="GO" id="GO:0051123">
    <property type="term" value="P:RNA polymerase II preinitiation complex assembly"/>
    <property type="evidence" value="ECO:0007669"/>
    <property type="project" value="TreeGrafter"/>
</dbReference>
<evidence type="ECO:0000256" key="3">
    <source>
        <dbReference type="ARBA" id="ARBA00023117"/>
    </source>
</evidence>
<organism evidence="9 10">
    <name type="scientific">Cyanidiococcus yangmingshanensis</name>
    <dbReference type="NCBI Taxonomy" id="2690220"/>
    <lineage>
        <taxon>Eukaryota</taxon>
        <taxon>Rhodophyta</taxon>
        <taxon>Bangiophyceae</taxon>
        <taxon>Cyanidiales</taxon>
        <taxon>Cyanidiaceae</taxon>
        <taxon>Cyanidiococcus</taxon>
    </lineage>
</organism>
<dbReference type="SMART" id="SM00297">
    <property type="entry name" value="BROMO"/>
    <property type="match status" value="1"/>
</dbReference>
<dbReference type="PANTHER" id="PTHR13900">
    <property type="entry name" value="TRANSCRIPTION INITIATION FACTOR TFIID"/>
    <property type="match status" value="1"/>
</dbReference>
<evidence type="ECO:0000256" key="5">
    <source>
        <dbReference type="ARBA" id="ARBA00023242"/>
    </source>
</evidence>
<dbReference type="Pfam" id="PF00439">
    <property type="entry name" value="Bromodomain"/>
    <property type="match status" value="1"/>
</dbReference>
<dbReference type="Pfam" id="PF09247">
    <property type="entry name" value="TBP-binding"/>
    <property type="match status" value="1"/>
</dbReference>
<accession>A0A7J7IFT8</accession>
<feature type="domain" description="Bromo" evidence="8">
    <location>
        <begin position="1522"/>
        <end position="1666"/>
    </location>
</feature>
<feature type="compositionally biased region" description="Polar residues" evidence="7">
    <location>
        <begin position="111"/>
        <end position="141"/>
    </location>
</feature>
<keyword evidence="2" id="KW-0805">Transcription regulation</keyword>
<feature type="region of interest" description="Disordered" evidence="7">
    <location>
        <begin position="104"/>
        <end position="149"/>
    </location>
</feature>
<dbReference type="SUPFAM" id="SSF47370">
    <property type="entry name" value="Bromodomain"/>
    <property type="match status" value="1"/>
</dbReference>
<feature type="region of interest" description="Disordered" evidence="7">
    <location>
        <begin position="183"/>
        <end position="220"/>
    </location>
</feature>
<gene>
    <name evidence="9" type="ORF">F1559_003918</name>
</gene>
<name>A0A7J7IFT8_9RHOD</name>
<dbReference type="GO" id="GO:0005669">
    <property type="term" value="C:transcription factor TFIID complex"/>
    <property type="evidence" value="ECO:0007669"/>
    <property type="project" value="InterPro"/>
</dbReference>
<comment type="subcellular location">
    <subcellularLocation>
        <location evidence="1">Nucleus</location>
    </subcellularLocation>
</comment>
<dbReference type="InterPro" id="IPR009067">
    <property type="entry name" value="TAF_II_230-bd"/>
</dbReference>
<dbReference type="Gene3D" id="1.10.1100.10">
    <property type="entry name" value="TAFII-230 TBP-binding domain"/>
    <property type="match status" value="1"/>
</dbReference>
<dbReference type="GO" id="GO:0016251">
    <property type="term" value="F:RNA polymerase II general transcription initiation factor activity"/>
    <property type="evidence" value="ECO:0007669"/>
    <property type="project" value="InterPro"/>
</dbReference>
<keyword evidence="3" id="KW-0103">Bromodomain</keyword>
<evidence type="ECO:0000256" key="7">
    <source>
        <dbReference type="SAM" id="MobiDB-lite"/>
    </source>
</evidence>
<dbReference type="Gene3D" id="1.20.920.10">
    <property type="entry name" value="Bromodomain-like"/>
    <property type="match status" value="1"/>
</dbReference>
<proteinExistence type="predicted"/>
<dbReference type="InterPro" id="IPR040240">
    <property type="entry name" value="TAF1"/>
</dbReference>
<keyword evidence="4" id="KW-0804">Transcription</keyword>
<keyword evidence="10" id="KW-1185">Reference proteome</keyword>
<keyword evidence="5" id="KW-0539">Nucleus</keyword>
<dbReference type="InterPro" id="IPR022591">
    <property type="entry name" value="TAF1_HAT_dom"/>
</dbReference>
<dbReference type="Pfam" id="PF12157">
    <property type="entry name" value="DUF3591"/>
    <property type="match status" value="1"/>
</dbReference>
<dbReference type="GO" id="GO:0004402">
    <property type="term" value="F:histone acetyltransferase activity"/>
    <property type="evidence" value="ECO:0007669"/>
    <property type="project" value="InterPro"/>
</dbReference>
<reference evidence="9 10" key="1">
    <citation type="journal article" date="2020" name="J. Phycol.">
        <title>Comparative genome analysis reveals Cyanidiococcus gen. nov., a new extremophilic red algal genus sister to Cyanidioschyzon (Cyanidioschyzonaceae, Rhodophyta).</title>
        <authorList>
            <person name="Liu S.-L."/>
            <person name="Chiang Y.-R."/>
            <person name="Yoon H.S."/>
            <person name="Fu H.-Y."/>
        </authorList>
    </citation>
    <scope>NUCLEOTIDE SEQUENCE [LARGE SCALE GENOMIC DNA]</scope>
    <source>
        <strain evidence="9 10">THAL066</strain>
    </source>
</reference>
<dbReference type="OrthoDB" id="5752at2759"/>
<feature type="compositionally biased region" description="Basic and acidic residues" evidence="7">
    <location>
        <begin position="183"/>
        <end position="213"/>
    </location>
</feature>
<feature type="region of interest" description="Disordered" evidence="7">
    <location>
        <begin position="1"/>
        <end position="31"/>
    </location>
</feature>
<feature type="region of interest" description="Disordered" evidence="7">
    <location>
        <begin position="1094"/>
        <end position="1121"/>
    </location>
</feature>
<sequence>MPRKETQKDRRRVSPSAGLSSETEAASGLGGFLFGNVDAEGRLEADYLDPDAKATLHLIAPIVLNKDELKQVVPERVDFSHGAENGAADLARSVEVGTPTELVTSAPEGANSASSERQEPGSQHQSTSTGVAERSTPTTPVRTLAPTEPIDFYDASDLSDEAETQARTTETLSPKLIFGVFDKDAGSSKHPEGQQLDHAEDSWSARAHDRKGVDSGTRATARQDILLEDYDEPEEHEIERTSALLAQNEQKKSIPAPLPVDESPVALEHSLTLPYRLLKPCVEDGILRFTRFLVPEEATQPFRTGKRKRIQWQSKTTEMEDRHDSMAGEELLFQRPDDLDWISFPYAHLILDDMQDVEEMMKRRFHRRVIAEQGVERATLPRLRTDDSWQSVPQAALSTRLNSTPWIANQHHVFFGVCQRVNEDSGAARGSSTEPAAAGPFLWQQWNWEDDICWDIEQMDPSKRLHYLTDRERLEHDFYRNVALELGMWTEAIAWEKPVRLPELLHRAFVNASTASLELGAYARELARRFDWLCIDENDPQLILCRAENRLLTQPSPNLHLPLQVGHIESLIMNASNDRFYGIEMIEQRRRSARTEALANLRHALKARQGYTSAWCYGYTEPQTYYRPDVSPCLWQVCGQKPAQLMPLSASGAAAMSPHEARVWVPKSWTDLSAVSPKAPGQIYLLEYPLEADPFLVQLPGMASRLLSYSRRAADDAVSAPADDTEVVFLASDDLPPLHCGDVRPGQVVRVLENNSFAAPFERFSAPPTDFLVVCSAQRVLYVRAVDRLVAVGRLEPRNKPKVMIPNSDRMKRFVKNKIELDVTRELIRRGDVGVERAEIIQMFPRRRVYPETTIAGVLRETCDNTRNRYTIKRNYLEAVWPKREAELLRLVTPEETCAFESMEVGWEQLCAKGITIFSSPSMQGNIIGGAEKAGLGRRGIEMARYIREELAKTRWVRTELLVRAQKSLQFELRSVLSAATLAMDILRGDPTAEDRLKTMSRDDALRFLKVQFSCNLNPSQRAAIEAPETRAATVRQIALERARQRPLVPLAVQMQRLIDQHIQSVRALSLERQILLLREGYPKSTLGRGRVFGPQAGVMSAPQPGMRPKTTAAERSEHDIEERREFSRLLATHRAAESAQNGWRQRAFHEPPVGKSGSLHGHTEYVLKRRLKIIRKVDGQEQVRYIEDPYEIEAYKQHRRLREDALRTGIGGGIGFAAKSMTQSRKAGKKGTAEERLRERLEELAEAARRINAWTLGASALGESKPTVVVSGAAAAGHGLMTHAVNQIREAMRSNVPPNTATGSFPGLATYEGGPTDGLGSVPKRYLAQKTEMAASNPSETTCLRLTLPPSDVLNDAGSRAPFVNAMMDTSATGDGLFSSSSGIREHASLPAWLAPDLSGGVSQESSQSATNAGQRTGTGLVSAPNRLKLRIPSGLGTSALPTLSPGARENHPVTVTDTSSTGLARILIRPPTEEPEASISASTRTSSGLEVQPSSSKSSTLTLDQAFSPRPGPRARASKRSSGKVHLNNILREVESQVRDAEGVVIASTPFISVARVHPGEPPPPGALDRPAKLAVAGNIDFINPVRDATYRKHIPLPKQVYLQKIRRKCEEVAYGSVEEFLSDMQQLAENARQYHTAPEAHWVVQHAEFLYEAAQEEIAKRRKDIDEAIQKDAHST</sequence>
<evidence type="ECO:0000256" key="1">
    <source>
        <dbReference type="ARBA" id="ARBA00004123"/>
    </source>
</evidence>
<evidence type="ECO:0000313" key="9">
    <source>
        <dbReference type="EMBL" id="KAF6001594.1"/>
    </source>
</evidence>
<evidence type="ECO:0000313" key="10">
    <source>
        <dbReference type="Proteomes" id="UP000530660"/>
    </source>
</evidence>
<dbReference type="SUPFAM" id="SSF47055">
    <property type="entry name" value="TAF(II)230 TBP-binding fragment"/>
    <property type="match status" value="1"/>
</dbReference>
<evidence type="ECO:0000256" key="2">
    <source>
        <dbReference type="ARBA" id="ARBA00023015"/>
    </source>
</evidence>
<dbReference type="Proteomes" id="UP000530660">
    <property type="component" value="Unassembled WGS sequence"/>
</dbReference>
<feature type="compositionally biased region" description="Polar residues" evidence="7">
    <location>
        <begin position="1402"/>
        <end position="1421"/>
    </location>
</feature>
<dbReference type="InterPro" id="IPR036427">
    <property type="entry name" value="Bromodomain-like_sf"/>
</dbReference>
<dbReference type="CDD" id="cd04369">
    <property type="entry name" value="Bromodomain"/>
    <property type="match status" value="1"/>
</dbReference>
<evidence type="ECO:0000259" key="8">
    <source>
        <dbReference type="SMART" id="SM00297"/>
    </source>
</evidence>
<dbReference type="PANTHER" id="PTHR13900:SF0">
    <property type="entry name" value="TRANSCRIPTION INITIATION FACTOR TFIID SUBUNIT 1"/>
    <property type="match status" value="1"/>
</dbReference>
<feature type="region of interest" description="Disordered" evidence="7">
    <location>
        <begin position="1139"/>
        <end position="1161"/>
    </location>
</feature>
<feature type="region of interest" description="Disordered" evidence="7">
    <location>
        <begin position="1399"/>
        <end position="1525"/>
    </location>
</feature>
<comment type="caution">
    <text evidence="9">The sequence shown here is derived from an EMBL/GenBank/DDBJ whole genome shotgun (WGS) entry which is preliminary data.</text>
</comment>
<evidence type="ECO:0000256" key="6">
    <source>
        <dbReference type="ARBA" id="ARBA00040102"/>
    </source>
</evidence>